<feature type="region of interest" description="Disordered" evidence="1">
    <location>
        <begin position="116"/>
        <end position="144"/>
    </location>
</feature>
<feature type="compositionally biased region" description="Polar residues" evidence="1">
    <location>
        <begin position="205"/>
        <end position="215"/>
    </location>
</feature>
<feature type="transmembrane region" description="Helical" evidence="2">
    <location>
        <begin position="499"/>
        <end position="516"/>
    </location>
</feature>
<accession>A0A6J8A9F0</accession>
<keyword evidence="2" id="KW-1133">Transmembrane helix</keyword>
<feature type="compositionally biased region" description="Polar residues" evidence="1">
    <location>
        <begin position="228"/>
        <end position="238"/>
    </location>
</feature>
<keyword evidence="4" id="KW-1185">Reference proteome</keyword>
<dbReference type="EMBL" id="CACVKT020000908">
    <property type="protein sequence ID" value="CAC5363765.1"/>
    <property type="molecule type" value="Genomic_DNA"/>
</dbReference>
<keyword evidence="2" id="KW-0812">Transmembrane</keyword>
<feature type="compositionally biased region" description="Low complexity" evidence="1">
    <location>
        <begin position="325"/>
        <end position="336"/>
    </location>
</feature>
<feature type="compositionally biased region" description="Basic and acidic residues" evidence="1">
    <location>
        <begin position="1"/>
        <end position="21"/>
    </location>
</feature>
<proteinExistence type="predicted"/>
<sequence>MASPHRDTLDRSVYHPDRKYDNTNPSDSLNISVYFSTNASNTNKSCYRQEERNKRRISNSAKIQTIKENEVIANNYSAYSDNQDVKKKERILQKSQSSLENSSDFLSTTTSCAQTTSSDIYSPTASPDVNQPSGSPGVNQPIASSDVYHFSTDSERNENNSGSFIPQQFKESTSIIIGIDDNQDVKTKEPIQQNSQSSLENNSNFLSPTASSDLNPTTTSSAPTSSSDFNPQTASPDVNSPPASPGVNPPIASSDVYHFSTDSERNENNSGSFIPQQFKESTSIIIGIDDNQDVKTKEPIQQNSQSSLENNSNFLSPTASSDLIPTTTSSAPTSSSDFNPQTASPDVNPPSASPGVNPTIARSDVYYFSTDSERNENNSGSFIPQQFKESTSIIIGIDDNQDVKTKEPIQQNCQSSLENNSNFLSPTASSDLNPTTTSSAPTSSSDFNPQTASPDVNPPSASPGVNPPVASSDVYHFPTDSARNKNNSGSFVPWQFKESPLIIIGIAACLIGLIIFKKLP</sequence>
<protein>
    <submittedName>
        <fullName evidence="3">Uncharacterized protein</fullName>
    </submittedName>
</protein>
<feature type="compositionally biased region" description="Low complexity" evidence="1">
    <location>
        <begin position="434"/>
        <end position="445"/>
    </location>
</feature>
<feature type="region of interest" description="Disordered" evidence="1">
    <location>
        <begin position="187"/>
        <end position="256"/>
    </location>
</feature>
<feature type="region of interest" description="Disordered" evidence="1">
    <location>
        <begin position="296"/>
        <end position="359"/>
    </location>
</feature>
<name>A0A6J8A9F0_MYTCO</name>
<feature type="region of interest" description="Disordered" evidence="1">
    <location>
        <begin position="417"/>
        <end position="482"/>
    </location>
</feature>
<dbReference type="AlphaFoldDB" id="A0A6J8A9F0"/>
<evidence type="ECO:0000313" key="4">
    <source>
        <dbReference type="Proteomes" id="UP000507470"/>
    </source>
</evidence>
<feature type="compositionally biased region" description="Low complexity" evidence="1">
    <location>
        <begin position="216"/>
        <end position="227"/>
    </location>
</feature>
<evidence type="ECO:0000313" key="3">
    <source>
        <dbReference type="EMBL" id="CAC5363765.1"/>
    </source>
</evidence>
<feature type="compositionally biased region" description="Low complexity" evidence="1">
    <location>
        <begin position="192"/>
        <end position="204"/>
    </location>
</feature>
<organism evidence="3 4">
    <name type="scientific">Mytilus coruscus</name>
    <name type="common">Sea mussel</name>
    <dbReference type="NCBI Taxonomy" id="42192"/>
    <lineage>
        <taxon>Eukaryota</taxon>
        <taxon>Metazoa</taxon>
        <taxon>Spiralia</taxon>
        <taxon>Lophotrochozoa</taxon>
        <taxon>Mollusca</taxon>
        <taxon>Bivalvia</taxon>
        <taxon>Autobranchia</taxon>
        <taxon>Pteriomorphia</taxon>
        <taxon>Mytilida</taxon>
        <taxon>Mytiloidea</taxon>
        <taxon>Mytilidae</taxon>
        <taxon>Mytilinae</taxon>
        <taxon>Mytilus</taxon>
    </lineage>
</organism>
<feature type="region of interest" description="Disordered" evidence="1">
    <location>
        <begin position="1"/>
        <end position="27"/>
    </location>
</feature>
<reference evidence="3 4" key="1">
    <citation type="submission" date="2020-06" db="EMBL/GenBank/DDBJ databases">
        <authorList>
            <person name="Li R."/>
            <person name="Bekaert M."/>
        </authorList>
    </citation>
    <scope>NUCLEOTIDE SEQUENCE [LARGE SCALE GENOMIC DNA]</scope>
    <source>
        <strain evidence="4">wild</strain>
    </source>
</reference>
<dbReference type="Proteomes" id="UP000507470">
    <property type="component" value="Unassembled WGS sequence"/>
</dbReference>
<feature type="compositionally biased region" description="Polar residues" evidence="1">
    <location>
        <begin position="314"/>
        <end position="324"/>
    </location>
</feature>
<evidence type="ECO:0000256" key="2">
    <source>
        <dbReference type="SAM" id="Phobius"/>
    </source>
</evidence>
<feature type="compositionally biased region" description="Polar residues" evidence="1">
    <location>
        <begin position="119"/>
        <end position="143"/>
    </location>
</feature>
<gene>
    <name evidence="3" type="ORF">MCOR_5064</name>
</gene>
<keyword evidence="2" id="KW-0472">Membrane</keyword>
<feature type="compositionally biased region" description="Low complexity" evidence="1">
    <location>
        <begin position="301"/>
        <end position="313"/>
    </location>
</feature>
<evidence type="ECO:0000256" key="1">
    <source>
        <dbReference type="SAM" id="MobiDB-lite"/>
    </source>
</evidence>
<feature type="compositionally biased region" description="Polar residues" evidence="1">
    <location>
        <begin position="417"/>
        <end position="433"/>
    </location>
</feature>